<organism evidence="7 8">
    <name type="scientific">Lentinula lateritia</name>
    <dbReference type="NCBI Taxonomy" id="40482"/>
    <lineage>
        <taxon>Eukaryota</taxon>
        <taxon>Fungi</taxon>
        <taxon>Dikarya</taxon>
        <taxon>Basidiomycota</taxon>
        <taxon>Agaricomycotina</taxon>
        <taxon>Agaricomycetes</taxon>
        <taxon>Agaricomycetidae</taxon>
        <taxon>Agaricales</taxon>
        <taxon>Marasmiineae</taxon>
        <taxon>Omphalotaceae</taxon>
        <taxon>Lentinula</taxon>
    </lineage>
</organism>
<dbReference type="PROSITE" id="PS51380">
    <property type="entry name" value="EXS"/>
    <property type="match status" value="1"/>
</dbReference>
<feature type="transmembrane region" description="Helical" evidence="5">
    <location>
        <begin position="107"/>
        <end position="125"/>
    </location>
</feature>
<dbReference type="GO" id="GO:0000822">
    <property type="term" value="F:inositol hexakisphosphate binding"/>
    <property type="evidence" value="ECO:0007669"/>
    <property type="project" value="TreeGrafter"/>
</dbReference>
<dbReference type="GO" id="GO:0005886">
    <property type="term" value="C:plasma membrane"/>
    <property type="evidence" value="ECO:0007669"/>
    <property type="project" value="TreeGrafter"/>
</dbReference>
<dbReference type="GO" id="GO:0005794">
    <property type="term" value="C:Golgi apparatus"/>
    <property type="evidence" value="ECO:0007669"/>
    <property type="project" value="TreeGrafter"/>
</dbReference>
<accession>A0A9W9DHA7</accession>
<proteinExistence type="predicted"/>
<dbReference type="Proteomes" id="UP001150238">
    <property type="component" value="Unassembled WGS sequence"/>
</dbReference>
<evidence type="ECO:0000256" key="5">
    <source>
        <dbReference type="SAM" id="Phobius"/>
    </source>
</evidence>
<dbReference type="PANTHER" id="PTHR10783:SF103">
    <property type="entry name" value="SOLUTE CARRIER FAMILY 53 MEMBER 1"/>
    <property type="match status" value="1"/>
</dbReference>
<evidence type="ECO:0000259" key="6">
    <source>
        <dbReference type="PROSITE" id="PS51380"/>
    </source>
</evidence>
<reference evidence="7" key="1">
    <citation type="submission" date="2022-08" db="EMBL/GenBank/DDBJ databases">
        <authorList>
            <consortium name="DOE Joint Genome Institute"/>
            <person name="Min B."/>
            <person name="Riley R."/>
            <person name="Sierra-Patev S."/>
            <person name="Naranjo-Ortiz M."/>
            <person name="Looney B."/>
            <person name="Konkel Z."/>
            <person name="Slot J.C."/>
            <person name="Sakamoto Y."/>
            <person name="Steenwyk J.L."/>
            <person name="Rokas A."/>
            <person name="Carro J."/>
            <person name="Camarero S."/>
            <person name="Ferreira P."/>
            <person name="Molpeceres G."/>
            <person name="Ruiz-Duenas F.J."/>
            <person name="Serrano A."/>
            <person name="Henrissat B."/>
            <person name="Drula E."/>
            <person name="Hughes K.W."/>
            <person name="Mata J.L."/>
            <person name="Ishikawa N.K."/>
            <person name="Vargas-Isla R."/>
            <person name="Ushijima S."/>
            <person name="Smith C.A."/>
            <person name="Ahrendt S."/>
            <person name="Andreopoulos W."/>
            <person name="He G."/>
            <person name="Labutti K."/>
            <person name="Lipzen A."/>
            <person name="Ng V."/>
            <person name="Sandor L."/>
            <person name="Barry K."/>
            <person name="Martinez A.T."/>
            <person name="Xiao Y."/>
            <person name="Gibbons J.G."/>
            <person name="Terashima K."/>
            <person name="Hibbett D.S."/>
            <person name="Grigoriev I.V."/>
        </authorList>
    </citation>
    <scope>NUCLEOTIDE SEQUENCE</scope>
    <source>
        <strain evidence="7">Sp2 HRB7682 ss15</strain>
    </source>
</reference>
<dbReference type="GO" id="GO:0006817">
    <property type="term" value="P:phosphate ion transport"/>
    <property type="evidence" value="ECO:0007669"/>
    <property type="project" value="TreeGrafter"/>
</dbReference>
<comment type="caution">
    <text evidence="7">The sequence shown here is derived from an EMBL/GenBank/DDBJ whole genome shotgun (WGS) entry which is preliminary data.</text>
</comment>
<evidence type="ECO:0000256" key="4">
    <source>
        <dbReference type="ARBA" id="ARBA00023136"/>
    </source>
</evidence>
<keyword evidence="4 5" id="KW-0472">Membrane</keyword>
<feature type="transmembrane region" description="Helical" evidence="5">
    <location>
        <begin position="184"/>
        <end position="204"/>
    </location>
</feature>
<dbReference type="EMBL" id="JANVFS010000031">
    <property type="protein sequence ID" value="KAJ4470562.1"/>
    <property type="molecule type" value="Genomic_DNA"/>
</dbReference>
<feature type="domain" description="EXS" evidence="6">
    <location>
        <begin position="70"/>
        <end position="265"/>
    </location>
</feature>
<feature type="transmembrane region" description="Helical" evidence="5">
    <location>
        <begin position="137"/>
        <end position="157"/>
    </location>
</feature>
<reference evidence="7" key="2">
    <citation type="journal article" date="2023" name="Proc. Natl. Acad. Sci. U.S.A.">
        <title>A global phylogenomic analysis of the shiitake genus Lentinula.</title>
        <authorList>
            <person name="Sierra-Patev S."/>
            <person name="Min B."/>
            <person name="Naranjo-Ortiz M."/>
            <person name="Looney B."/>
            <person name="Konkel Z."/>
            <person name="Slot J.C."/>
            <person name="Sakamoto Y."/>
            <person name="Steenwyk J.L."/>
            <person name="Rokas A."/>
            <person name="Carro J."/>
            <person name="Camarero S."/>
            <person name="Ferreira P."/>
            <person name="Molpeceres G."/>
            <person name="Ruiz-Duenas F.J."/>
            <person name="Serrano A."/>
            <person name="Henrissat B."/>
            <person name="Drula E."/>
            <person name="Hughes K.W."/>
            <person name="Mata J.L."/>
            <person name="Ishikawa N.K."/>
            <person name="Vargas-Isla R."/>
            <person name="Ushijima S."/>
            <person name="Smith C.A."/>
            <person name="Donoghue J."/>
            <person name="Ahrendt S."/>
            <person name="Andreopoulos W."/>
            <person name="He G."/>
            <person name="LaButti K."/>
            <person name="Lipzen A."/>
            <person name="Ng V."/>
            <person name="Riley R."/>
            <person name="Sandor L."/>
            <person name="Barry K."/>
            <person name="Martinez A.T."/>
            <person name="Xiao Y."/>
            <person name="Gibbons J.G."/>
            <person name="Terashima K."/>
            <person name="Grigoriev I.V."/>
            <person name="Hibbett D."/>
        </authorList>
    </citation>
    <scope>NUCLEOTIDE SEQUENCE</scope>
    <source>
        <strain evidence="7">Sp2 HRB7682 ss15</strain>
    </source>
</reference>
<evidence type="ECO:0000256" key="2">
    <source>
        <dbReference type="ARBA" id="ARBA00022692"/>
    </source>
</evidence>
<sequence>MFDPFNIFFKGSRYWLIKSIVKLLTSGTRRVEFADFWMGDQFCSLVVTLSDLYLFACAYAVGFDKWRKCGSTAKTWPAVFILAMLPFLIRVVQSIKRYVDSRLNTHLINGGKYLCGIIYYLSYYIWRHQGSLRNTSFAFWCLFGTLYSVYASAWDFWMDWSLLQPHVKYPLLRAELLYTDHIPLYYFAIISNILIRFIWVIYIPSSSASNMYLRFFIAGFLEMLRRWQWNFIRLENEHLGNMDQYRVTREVPLPYSFDDNHHHIGDSDDD</sequence>
<protein>
    <submittedName>
        <fullName evidence="7">EXS-domain-containing protein</fullName>
    </submittedName>
</protein>
<keyword evidence="3 5" id="KW-1133">Transmembrane helix</keyword>
<evidence type="ECO:0000256" key="3">
    <source>
        <dbReference type="ARBA" id="ARBA00022989"/>
    </source>
</evidence>
<evidence type="ECO:0000313" key="7">
    <source>
        <dbReference type="EMBL" id="KAJ4470562.1"/>
    </source>
</evidence>
<dbReference type="AlphaFoldDB" id="A0A9W9DHA7"/>
<feature type="transmembrane region" description="Helical" evidence="5">
    <location>
        <begin position="75"/>
        <end position="95"/>
    </location>
</feature>
<evidence type="ECO:0000313" key="8">
    <source>
        <dbReference type="Proteomes" id="UP001150238"/>
    </source>
</evidence>
<dbReference type="PANTHER" id="PTHR10783">
    <property type="entry name" value="XENOTROPIC AND POLYTROPIC RETROVIRUS RECEPTOR 1-RELATED"/>
    <property type="match status" value="1"/>
</dbReference>
<gene>
    <name evidence="7" type="ORF">C8J55DRAFT_436118</name>
</gene>
<feature type="transmembrane region" description="Helical" evidence="5">
    <location>
        <begin position="45"/>
        <end position="63"/>
    </location>
</feature>
<dbReference type="Pfam" id="PF03124">
    <property type="entry name" value="EXS"/>
    <property type="match status" value="1"/>
</dbReference>
<evidence type="ECO:0000256" key="1">
    <source>
        <dbReference type="ARBA" id="ARBA00004141"/>
    </source>
</evidence>
<dbReference type="GO" id="GO:0016036">
    <property type="term" value="P:cellular response to phosphate starvation"/>
    <property type="evidence" value="ECO:0007669"/>
    <property type="project" value="TreeGrafter"/>
</dbReference>
<keyword evidence="2 5" id="KW-0812">Transmembrane</keyword>
<comment type="subcellular location">
    <subcellularLocation>
        <location evidence="1">Membrane</location>
        <topology evidence="1">Multi-pass membrane protein</topology>
    </subcellularLocation>
</comment>
<dbReference type="InterPro" id="IPR004342">
    <property type="entry name" value="EXS_C"/>
</dbReference>
<name>A0A9W9DHA7_9AGAR</name>